<dbReference type="Gene3D" id="1.10.10.60">
    <property type="entry name" value="Homeodomain-like"/>
    <property type="match status" value="1"/>
</dbReference>
<comment type="caution">
    <text evidence="6">The sequence shown here is derived from an EMBL/GenBank/DDBJ whole genome shotgun (WGS) entry which is preliminary data.</text>
</comment>
<feature type="domain" description="HTH tetR-type" evidence="5">
    <location>
        <begin position="16"/>
        <end position="76"/>
    </location>
</feature>
<evidence type="ECO:0000313" key="7">
    <source>
        <dbReference type="Proteomes" id="UP001500689"/>
    </source>
</evidence>
<dbReference type="Pfam" id="PF16859">
    <property type="entry name" value="TetR_C_11"/>
    <property type="match status" value="1"/>
</dbReference>
<evidence type="ECO:0000313" key="6">
    <source>
        <dbReference type="EMBL" id="GAA3575264.1"/>
    </source>
</evidence>
<accession>A0ABP6Y121</accession>
<dbReference type="Pfam" id="PF00440">
    <property type="entry name" value="TetR_N"/>
    <property type="match status" value="1"/>
</dbReference>
<dbReference type="PANTHER" id="PTHR30055:SF148">
    <property type="entry name" value="TETR-FAMILY TRANSCRIPTIONAL REGULATOR"/>
    <property type="match status" value="1"/>
</dbReference>
<evidence type="ECO:0000259" key="5">
    <source>
        <dbReference type="PROSITE" id="PS50977"/>
    </source>
</evidence>
<gene>
    <name evidence="6" type="ORF">GCM10022222_69820</name>
</gene>
<dbReference type="InterPro" id="IPR009057">
    <property type="entry name" value="Homeodomain-like_sf"/>
</dbReference>
<dbReference type="Proteomes" id="UP001500689">
    <property type="component" value="Unassembled WGS sequence"/>
</dbReference>
<dbReference type="InterPro" id="IPR011075">
    <property type="entry name" value="TetR_C"/>
</dbReference>
<reference evidence="7" key="1">
    <citation type="journal article" date="2019" name="Int. J. Syst. Evol. Microbiol.">
        <title>The Global Catalogue of Microorganisms (GCM) 10K type strain sequencing project: providing services to taxonomists for standard genome sequencing and annotation.</title>
        <authorList>
            <consortium name="The Broad Institute Genomics Platform"/>
            <consortium name="The Broad Institute Genome Sequencing Center for Infectious Disease"/>
            <person name="Wu L."/>
            <person name="Ma J."/>
        </authorList>
    </citation>
    <scope>NUCLEOTIDE SEQUENCE [LARGE SCALE GENOMIC DNA]</scope>
    <source>
        <strain evidence="7">JCM 16898</strain>
    </source>
</reference>
<evidence type="ECO:0000256" key="1">
    <source>
        <dbReference type="ARBA" id="ARBA00023015"/>
    </source>
</evidence>
<protein>
    <submittedName>
        <fullName evidence="6">TetR/AcrR family transcriptional regulator</fullName>
    </submittedName>
</protein>
<evidence type="ECO:0000256" key="3">
    <source>
        <dbReference type="ARBA" id="ARBA00023163"/>
    </source>
</evidence>
<dbReference type="EMBL" id="BAAAZN010000020">
    <property type="protein sequence ID" value="GAA3575264.1"/>
    <property type="molecule type" value="Genomic_DNA"/>
</dbReference>
<dbReference type="PROSITE" id="PS50977">
    <property type="entry name" value="HTH_TETR_2"/>
    <property type="match status" value="1"/>
</dbReference>
<evidence type="ECO:0000256" key="2">
    <source>
        <dbReference type="ARBA" id="ARBA00023125"/>
    </source>
</evidence>
<dbReference type="Gene3D" id="1.10.357.10">
    <property type="entry name" value="Tetracycline Repressor, domain 2"/>
    <property type="match status" value="1"/>
</dbReference>
<dbReference type="PRINTS" id="PR00455">
    <property type="entry name" value="HTHTETR"/>
</dbReference>
<keyword evidence="2 4" id="KW-0238">DNA-binding</keyword>
<dbReference type="InterPro" id="IPR036271">
    <property type="entry name" value="Tet_transcr_reg_TetR-rel_C_sf"/>
</dbReference>
<dbReference type="InterPro" id="IPR050109">
    <property type="entry name" value="HTH-type_TetR-like_transc_reg"/>
</dbReference>
<proteinExistence type="predicted"/>
<feature type="DNA-binding region" description="H-T-H motif" evidence="4">
    <location>
        <begin position="39"/>
        <end position="58"/>
    </location>
</feature>
<keyword evidence="1" id="KW-0805">Transcription regulation</keyword>
<evidence type="ECO:0000256" key="4">
    <source>
        <dbReference type="PROSITE-ProRule" id="PRU00335"/>
    </source>
</evidence>
<dbReference type="SUPFAM" id="SSF46689">
    <property type="entry name" value="Homeodomain-like"/>
    <property type="match status" value="1"/>
</dbReference>
<dbReference type="InterPro" id="IPR001647">
    <property type="entry name" value="HTH_TetR"/>
</dbReference>
<organism evidence="6 7">
    <name type="scientific">Amycolatopsis ultiminotia</name>
    <dbReference type="NCBI Taxonomy" id="543629"/>
    <lineage>
        <taxon>Bacteria</taxon>
        <taxon>Bacillati</taxon>
        <taxon>Actinomycetota</taxon>
        <taxon>Actinomycetes</taxon>
        <taxon>Pseudonocardiales</taxon>
        <taxon>Pseudonocardiaceae</taxon>
        <taxon>Amycolatopsis</taxon>
    </lineage>
</organism>
<sequence>MATGLPGTSRPGGRTERTRVAVLRATLDLLVERGFPDLTVEAVAERSGVHKTTVYRRWASRDGLVAAALQMGTEVPWTPADTGSLAGDLREMLLEVVRAFTEPGERELPTAAVLTAFQSARAAEALHDFYQERHVRASVLVTRAVARGEVPAATDPDEVTRTACGPVFYRLFISREPVDDATARTAAEAAAAAARAGVLTAQRADESG</sequence>
<dbReference type="RefSeq" id="WP_344867424.1">
    <property type="nucleotide sequence ID" value="NZ_BAAAZN010000020.1"/>
</dbReference>
<dbReference type="SUPFAM" id="SSF48498">
    <property type="entry name" value="Tetracyclin repressor-like, C-terminal domain"/>
    <property type="match status" value="1"/>
</dbReference>
<keyword evidence="3" id="KW-0804">Transcription</keyword>
<name>A0ABP6Y121_9PSEU</name>
<keyword evidence="7" id="KW-1185">Reference proteome</keyword>
<dbReference type="PANTHER" id="PTHR30055">
    <property type="entry name" value="HTH-TYPE TRANSCRIPTIONAL REGULATOR RUTR"/>
    <property type="match status" value="1"/>
</dbReference>